<dbReference type="AlphaFoldDB" id="A0A285ND23"/>
<proteinExistence type="inferred from homology"/>
<accession>A0A285ND23</accession>
<keyword evidence="10" id="KW-1185">Reference proteome</keyword>
<evidence type="ECO:0000256" key="3">
    <source>
        <dbReference type="ARBA" id="ARBA00022763"/>
    </source>
</evidence>
<comment type="similarity">
    <text evidence="1 7">Belongs to the RecO family.</text>
</comment>
<evidence type="ECO:0000256" key="2">
    <source>
        <dbReference type="ARBA" id="ARBA00021310"/>
    </source>
</evidence>
<reference evidence="9 10" key="1">
    <citation type="submission" date="2017-09" db="EMBL/GenBank/DDBJ databases">
        <authorList>
            <person name="Ehlers B."/>
            <person name="Leendertz F.H."/>
        </authorList>
    </citation>
    <scope>NUCLEOTIDE SEQUENCE [LARGE SCALE GENOMIC DNA]</scope>
    <source>
        <strain evidence="9 10">DSM 18289</strain>
    </source>
</reference>
<organism evidence="9 10">
    <name type="scientific">Cohaesibacter gelatinilyticus</name>
    <dbReference type="NCBI Taxonomy" id="372072"/>
    <lineage>
        <taxon>Bacteria</taxon>
        <taxon>Pseudomonadati</taxon>
        <taxon>Pseudomonadota</taxon>
        <taxon>Alphaproteobacteria</taxon>
        <taxon>Hyphomicrobiales</taxon>
        <taxon>Cohaesibacteraceae</taxon>
    </lineage>
</organism>
<sequence>MEWTSDAIILGTRIHGERAVILEVMTAERGRHLGVVRSGRSKRMQPVLQLGNSVQVTWKARMENHLGQFTVEPLHSRAAKLMESSMGTYGIQFLADLIRLLPERDPHPYLHRALSVIVDEFTEPDIAAELMIRFELALLAELGFGLELEHCAATGQADDLAYVSPKSGRAVCSEAGKPYHDRLLVLPQFLLGQETGNRLAFAEIEKGFVLTDFFLKRHIYHPRELNEPAMRESFINCIRSHLTLD</sequence>
<evidence type="ECO:0000256" key="5">
    <source>
        <dbReference type="ARBA" id="ARBA00023204"/>
    </source>
</evidence>
<keyword evidence="4 7" id="KW-0233">DNA recombination</keyword>
<dbReference type="InterPro" id="IPR003717">
    <property type="entry name" value="RecO"/>
</dbReference>
<evidence type="ECO:0000313" key="9">
    <source>
        <dbReference type="EMBL" id="SNZ07329.1"/>
    </source>
</evidence>
<dbReference type="EMBL" id="OBEL01000001">
    <property type="protein sequence ID" value="SNZ07329.1"/>
    <property type="molecule type" value="Genomic_DNA"/>
</dbReference>
<evidence type="ECO:0000256" key="4">
    <source>
        <dbReference type="ARBA" id="ARBA00023172"/>
    </source>
</evidence>
<dbReference type="PANTHER" id="PTHR33991:SF1">
    <property type="entry name" value="DNA REPAIR PROTEIN RECO"/>
    <property type="match status" value="1"/>
</dbReference>
<gene>
    <name evidence="7" type="primary">recO</name>
    <name evidence="9" type="ORF">SAMN06265368_0847</name>
</gene>
<dbReference type="GO" id="GO:0043590">
    <property type="term" value="C:bacterial nucleoid"/>
    <property type="evidence" value="ECO:0007669"/>
    <property type="project" value="TreeGrafter"/>
</dbReference>
<protein>
    <recommendedName>
        <fullName evidence="2 7">DNA repair protein RecO</fullName>
    </recommendedName>
    <alternativeName>
        <fullName evidence="6 7">Recombination protein O</fullName>
    </alternativeName>
</protein>
<dbReference type="SUPFAM" id="SSF57863">
    <property type="entry name" value="ArfGap/RecO-like zinc finger"/>
    <property type="match status" value="1"/>
</dbReference>
<dbReference type="InterPro" id="IPR042242">
    <property type="entry name" value="RecO_C"/>
</dbReference>
<feature type="domain" description="DNA replication/recombination mediator RecO N-terminal" evidence="8">
    <location>
        <begin position="1"/>
        <end position="76"/>
    </location>
</feature>
<evidence type="ECO:0000256" key="7">
    <source>
        <dbReference type="HAMAP-Rule" id="MF_00201"/>
    </source>
</evidence>
<comment type="function">
    <text evidence="7">Involved in DNA repair and RecF pathway recombination.</text>
</comment>
<dbReference type="Pfam" id="PF02565">
    <property type="entry name" value="RecO_C"/>
    <property type="match status" value="1"/>
</dbReference>
<evidence type="ECO:0000256" key="1">
    <source>
        <dbReference type="ARBA" id="ARBA00007452"/>
    </source>
</evidence>
<evidence type="ECO:0000313" key="10">
    <source>
        <dbReference type="Proteomes" id="UP000219439"/>
    </source>
</evidence>
<dbReference type="Gene3D" id="1.20.1440.120">
    <property type="entry name" value="Recombination protein O, C-terminal domain"/>
    <property type="match status" value="1"/>
</dbReference>
<dbReference type="OrthoDB" id="9804792at2"/>
<dbReference type="NCBIfam" id="TIGR00613">
    <property type="entry name" value="reco"/>
    <property type="match status" value="1"/>
</dbReference>
<dbReference type="GO" id="GO:0006302">
    <property type="term" value="P:double-strand break repair"/>
    <property type="evidence" value="ECO:0007669"/>
    <property type="project" value="TreeGrafter"/>
</dbReference>
<dbReference type="GO" id="GO:0006310">
    <property type="term" value="P:DNA recombination"/>
    <property type="evidence" value="ECO:0007669"/>
    <property type="project" value="UniProtKB-UniRule"/>
</dbReference>
<dbReference type="RefSeq" id="WP_097153195.1">
    <property type="nucleotide sequence ID" value="NZ_OBEL01000001.1"/>
</dbReference>
<dbReference type="Proteomes" id="UP000219439">
    <property type="component" value="Unassembled WGS sequence"/>
</dbReference>
<keyword evidence="5 7" id="KW-0234">DNA repair</keyword>
<dbReference type="InterPro" id="IPR037278">
    <property type="entry name" value="ARFGAP/RecO"/>
</dbReference>
<dbReference type="SUPFAM" id="SSF50249">
    <property type="entry name" value="Nucleic acid-binding proteins"/>
    <property type="match status" value="1"/>
</dbReference>
<dbReference type="PANTHER" id="PTHR33991">
    <property type="entry name" value="DNA REPAIR PROTEIN RECO"/>
    <property type="match status" value="1"/>
</dbReference>
<evidence type="ECO:0000259" key="8">
    <source>
        <dbReference type="Pfam" id="PF11967"/>
    </source>
</evidence>
<evidence type="ECO:0000256" key="6">
    <source>
        <dbReference type="ARBA" id="ARBA00033409"/>
    </source>
</evidence>
<name>A0A285ND23_9HYPH</name>
<keyword evidence="3 7" id="KW-0227">DNA damage</keyword>
<dbReference type="InterPro" id="IPR012340">
    <property type="entry name" value="NA-bd_OB-fold"/>
</dbReference>
<dbReference type="InterPro" id="IPR022572">
    <property type="entry name" value="DNA_rep/recomb_RecO_N"/>
</dbReference>
<dbReference type="HAMAP" id="MF_00201">
    <property type="entry name" value="RecO"/>
    <property type="match status" value="1"/>
</dbReference>
<dbReference type="Pfam" id="PF11967">
    <property type="entry name" value="RecO_N"/>
    <property type="match status" value="1"/>
</dbReference>
<dbReference type="Gene3D" id="2.40.50.140">
    <property type="entry name" value="Nucleic acid-binding proteins"/>
    <property type="match status" value="1"/>
</dbReference>